<feature type="region of interest" description="Disordered" evidence="1">
    <location>
        <begin position="116"/>
        <end position="161"/>
    </location>
</feature>
<comment type="caution">
    <text evidence="2">The sequence shown here is derived from an EMBL/GenBank/DDBJ whole genome shotgun (WGS) entry which is preliminary data.</text>
</comment>
<dbReference type="EMBL" id="JAGRRH010000016">
    <property type="protein sequence ID" value="KAG7355056.1"/>
    <property type="molecule type" value="Genomic_DNA"/>
</dbReference>
<feature type="region of interest" description="Disordered" evidence="1">
    <location>
        <begin position="483"/>
        <end position="569"/>
    </location>
</feature>
<name>A0A9K3L592_9STRA</name>
<feature type="compositionally biased region" description="Polar residues" evidence="1">
    <location>
        <begin position="288"/>
        <end position="297"/>
    </location>
</feature>
<proteinExistence type="predicted"/>
<feature type="compositionally biased region" description="Basic residues" evidence="1">
    <location>
        <begin position="134"/>
        <end position="146"/>
    </location>
</feature>
<dbReference type="Proteomes" id="UP000693970">
    <property type="component" value="Unassembled WGS sequence"/>
</dbReference>
<feature type="region of interest" description="Disordered" evidence="1">
    <location>
        <begin position="44"/>
        <end position="69"/>
    </location>
</feature>
<feature type="compositionally biased region" description="Polar residues" evidence="1">
    <location>
        <begin position="483"/>
        <end position="494"/>
    </location>
</feature>
<accession>A0A9K3L592</accession>
<feature type="compositionally biased region" description="Low complexity" evidence="1">
    <location>
        <begin position="152"/>
        <end position="161"/>
    </location>
</feature>
<feature type="region of interest" description="Disordered" evidence="1">
    <location>
        <begin position="373"/>
        <end position="469"/>
    </location>
</feature>
<evidence type="ECO:0000313" key="3">
    <source>
        <dbReference type="Proteomes" id="UP000693970"/>
    </source>
</evidence>
<evidence type="ECO:0000256" key="1">
    <source>
        <dbReference type="SAM" id="MobiDB-lite"/>
    </source>
</evidence>
<sequence>MTKITNTSDHCKHEEEKLFQPAQNVGKFGNFFLLSESARHRAEAAVQRKKQEPFLQSKERRGRRSSILGSLDRFLSDESEATECTGSLTHQSSISSGLTSLESSCLTKTTIASNSTVAESIHSNVRPLPPKGNGKSHQRPGRRGSVTRHSLDASTISSLSSSDDGEFIDFEQLLFEEKAHHVGTVISAHQSSAPSIGTIHENAVQKERKNRHSLKAHSSKLDGNMDIPIVEKSQKSSDACCSNRANIERYPSNGCSVPTIDRLPIPFARRSSKGCALGHDVDHDADVDSTSVQSTKSSRMKPSRHDPAALPQTSTRREGRATEANCKFPDGDGRIDCHPLDSIDCSQVPSQRRYQRRGSVTKYALDCSLKSLDETSEQGPGNECERTAGHKPLPPRPERSTCGAIPSYNNSVPTPNKSGGRHRPWGSLGKSLASLPSDVDPKKDIQSDQISVGSYCSEGGIASSRKRYQRRGSVTKFSLEHAQQTGTQNGQNHPTFHFNPFHSHDDLKTHSEHPLPRPRAAKNLLSSSHHCNETKFRNSGDVHDDSQSGSSKIARYPRRGSVTKYSLDN</sequence>
<organism evidence="2 3">
    <name type="scientific">Nitzschia inconspicua</name>
    <dbReference type="NCBI Taxonomy" id="303405"/>
    <lineage>
        <taxon>Eukaryota</taxon>
        <taxon>Sar</taxon>
        <taxon>Stramenopiles</taxon>
        <taxon>Ochrophyta</taxon>
        <taxon>Bacillariophyta</taxon>
        <taxon>Bacillariophyceae</taxon>
        <taxon>Bacillariophycidae</taxon>
        <taxon>Bacillariales</taxon>
        <taxon>Bacillariaceae</taxon>
        <taxon>Nitzschia</taxon>
    </lineage>
</organism>
<reference evidence="2" key="1">
    <citation type="journal article" date="2021" name="Sci. Rep.">
        <title>Diploid genomic architecture of Nitzschia inconspicua, an elite biomass production diatom.</title>
        <authorList>
            <person name="Oliver A."/>
            <person name="Podell S."/>
            <person name="Pinowska A."/>
            <person name="Traller J.C."/>
            <person name="Smith S.R."/>
            <person name="McClure R."/>
            <person name="Beliaev A."/>
            <person name="Bohutskyi P."/>
            <person name="Hill E.A."/>
            <person name="Rabines A."/>
            <person name="Zheng H."/>
            <person name="Allen L.Z."/>
            <person name="Kuo A."/>
            <person name="Grigoriev I.V."/>
            <person name="Allen A.E."/>
            <person name="Hazlebeck D."/>
            <person name="Allen E.E."/>
        </authorList>
    </citation>
    <scope>NUCLEOTIDE SEQUENCE</scope>
    <source>
        <strain evidence="2">Hildebrandi</strain>
    </source>
</reference>
<feature type="compositionally biased region" description="Basic and acidic residues" evidence="1">
    <location>
        <begin position="502"/>
        <end position="515"/>
    </location>
</feature>
<evidence type="ECO:0000313" key="2">
    <source>
        <dbReference type="EMBL" id="KAG7355056.1"/>
    </source>
</evidence>
<keyword evidence="3" id="KW-1185">Reference proteome</keyword>
<feature type="compositionally biased region" description="Basic and acidic residues" evidence="1">
    <location>
        <begin position="530"/>
        <end position="546"/>
    </location>
</feature>
<dbReference type="AlphaFoldDB" id="A0A9K3L592"/>
<feature type="region of interest" description="Disordered" evidence="1">
    <location>
        <begin position="278"/>
        <end position="328"/>
    </location>
</feature>
<gene>
    <name evidence="2" type="ORF">IV203_004412</name>
</gene>
<protein>
    <submittedName>
        <fullName evidence="2">Uncharacterized protein</fullName>
    </submittedName>
</protein>
<reference evidence="2" key="2">
    <citation type="submission" date="2021-04" db="EMBL/GenBank/DDBJ databases">
        <authorList>
            <person name="Podell S."/>
        </authorList>
    </citation>
    <scope>NUCLEOTIDE SEQUENCE</scope>
    <source>
        <strain evidence="2">Hildebrandi</strain>
    </source>
</reference>
<feature type="compositionally biased region" description="Polar residues" evidence="1">
    <location>
        <begin position="407"/>
        <end position="417"/>
    </location>
</feature>